<reference evidence="2 3" key="1">
    <citation type="submission" date="2013-11" db="EMBL/GenBank/DDBJ databases">
        <title>Genome sequencing of Stegodyphus mimosarum.</title>
        <authorList>
            <person name="Bechsgaard J."/>
        </authorList>
    </citation>
    <scope>NUCLEOTIDE SEQUENCE [LARGE SCALE GENOMIC DNA]</scope>
</reference>
<gene>
    <name evidence="2" type="ORF">X975_15013</name>
</gene>
<sequence>MHRIDISWFPLEKSSIKASLIHFAMIKPIFPSLIYILKSIKPNNNKISSDLVFLGFFLGLFRVLVQEMHHTNHINICFLVRVEFITV</sequence>
<dbReference type="EMBL" id="KK112432">
    <property type="protein sequence ID" value="KFM57635.1"/>
    <property type="molecule type" value="Genomic_DNA"/>
</dbReference>
<dbReference type="AlphaFoldDB" id="A0A087SXP6"/>
<organism evidence="2 3">
    <name type="scientific">Stegodyphus mimosarum</name>
    <name type="common">African social velvet spider</name>
    <dbReference type="NCBI Taxonomy" id="407821"/>
    <lineage>
        <taxon>Eukaryota</taxon>
        <taxon>Metazoa</taxon>
        <taxon>Ecdysozoa</taxon>
        <taxon>Arthropoda</taxon>
        <taxon>Chelicerata</taxon>
        <taxon>Arachnida</taxon>
        <taxon>Araneae</taxon>
        <taxon>Araneomorphae</taxon>
        <taxon>Entelegynae</taxon>
        <taxon>Eresoidea</taxon>
        <taxon>Eresidae</taxon>
        <taxon>Stegodyphus</taxon>
    </lineage>
</organism>
<keyword evidence="3" id="KW-1185">Reference proteome</keyword>
<feature type="transmembrane region" description="Helical" evidence="1">
    <location>
        <begin position="20"/>
        <end position="37"/>
    </location>
</feature>
<keyword evidence="1" id="KW-0812">Transmembrane</keyword>
<evidence type="ECO:0000256" key="1">
    <source>
        <dbReference type="SAM" id="Phobius"/>
    </source>
</evidence>
<name>A0A087SXP6_STEMI</name>
<dbReference type="Proteomes" id="UP000054359">
    <property type="component" value="Unassembled WGS sequence"/>
</dbReference>
<evidence type="ECO:0000313" key="3">
    <source>
        <dbReference type="Proteomes" id="UP000054359"/>
    </source>
</evidence>
<feature type="transmembrane region" description="Helical" evidence="1">
    <location>
        <begin position="49"/>
        <end position="65"/>
    </location>
</feature>
<protein>
    <submittedName>
        <fullName evidence="2">Uncharacterized protein</fullName>
    </submittedName>
</protein>
<accession>A0A087SXP6</accession>
<evidence type="ECO:0000313" key="2">
    <source>
        <dbReference type="EMBL" id="KFM57635.1"/>
    </source>
</evidence>
<keyword evidence="1" id="KW-1133">Transmembrane helix</keyword>
<feature type="non-terminal residue" evidence="2">
    <location>
        <position position="87"/>
    </location>
</feature>
<keyword evidence="1" id="KW-0472">Membrane</keyword>
<proteinExistence type="predicted"/>